<reference evidence="2" key="1">
    <citation type="submission" date="2018-10" db="EMBL/GenBank/DDBJ databases">
        <title>FDA dAtabase for Regulatory Grade micrObial Sequences (FDA-ARGOS): Supporting development and validation of Infectious Disease Dx tests.</title>
        <authorList>
            <person name="Minogue T."/>
            <person name="Wolcott M."/>
            <person name="Wasieloski L."/>
            <person name="Aguilar W."/>
            <person name="Moore D."/>
            <person name="Tallon L."/>
            <person name="Sadzewicz L."/>
            <person name="Sengamalay N."/>
            <person name="Ott S."/>
            <person name="Godinez A."/>
            <person name="Nagaraj S."/>
            <person name="Vavikolanu K."/>
            <person name="Vyas G."/>
            <person name="Nadendla S."/>
            <person name="George J."/>
            <person name="Sichtig H."/>
        </authorList>
    </citation>
    <scope>NUCLEOTIDE SEQUENCE [LARGE SCALE GENOMIC DNA]</scope>
    <source>
        <strain evidence="2">FDAARGOS_343</strain>
    </source>
</reference>
<protein>
    <submittedName>
        <fullName evidence="1">Uncharacterized protein</fullName>
    </submittedName>
</protein>
<organism evidence="1 2">
    <name type="scientific">Niallia circulans</name>
    <name type="common">Bacillus circulans</name>
    <dbReference type="NCBI Taxonomy" id="1397"/>
    <lineage>
        <taxon>Bacteria</taxon>
        <taxon>Bacillati</taxon>
        <taxon>Bacillota</taxon>
        <taxon>Bacilli</taxon>
        <taxon>Bacillales</taxon>
        <taxon>Bacillaceae</taxon>
        <taxon>Niallia</taxon>
    </lineage>
</organism>
<dbReference type="EMBL" id="RIBP01000001">
    <property type="protein sequence ID" value="TRZ39756.1"/>
    <property type="molecule type" value="Genomic_DNA"/>
</dbReference>
<comment type="caution">
    <text evidence="1">The sequence shown here is derived from an EMBL/GenBank/DDBJ whole genome shotgun (WGS) entry which is preliminary data.</text>
</comment>
<evidence type="ECO:0000313" key="2">
    <source>
        <dbReference type="Proteomes" id="UP000319837"/>
    </source>
</evidence>
<dbReference type="AlphaFoldDB" id="A0A553SS02"/>
<proteinExistence type="predicted"/>
<dbReference type="RefSeq" id="WP_185763184.1">
    <property type="nucleotide sequence ID" value="NZ_RIBP01000001.1"/>
</dbReference>
<dbReference type="Proteomes" id="UP000319837">
    <property type="component" value="Unassembled WGS sequence"/>
</dbReference>
<evidence type="ECO:0000313" key="1">
    <source>
        <dbReference type="EMBL" id="TRZ39756.1"/>
    </source>
</evidence>
<sequence>MKVIQEAAEFHSNEYHEILSLGLAFVLNGKRFSVLHVYVVADVITCVSKTEGFAYDELEEFLEEGRAYIVFD</sequence>
<accession>A0A553SS02</accession>
<name>A0A553SS02_NIACI</name>
<gene>
    <name evidence="1" type="ORF">CEQ21_02070</name>
</gene>